<organism evidence="5">
    <name type="scientific">mine drainage metagenome</name>
    <dbReference type="NCBI Taxonomy" id="410659"/>
    <lineage>
        <taxon>unclassified sequences</taxon>
        <taxon>metagenomes</taxon>
        <taxon>ecological metagenomes</taxon>
    </lineage>
</organism>
<gene>
    <name evidence="5" type="ORF">GALL_277610</name>
</gene>
<dbReference type="EMBL" id="MLJW01000296">
    <property type="protein sequence ID" value="OIQ90311.1"/>
    <property type="molecule type" value="Genomic_DNA"/>
</dbReference>
<protein>
    <submittedName>
        <fullName evidence="5">Bacteriohemerythrin</fullName>
    </submittedName>
</protein>
<comment type="caution">
    <text evidence="5">The sequence shown here is derived from an EMBL/GenBank/DDBJ whole genome shotgun (WGS) entry which is preliminary data.</text>
</comment>
<dbReference type="AlphaFoldDB" id="A0A1J5RE78"/>
<reference evidence="5" key="1">
    <citation type="submission" date="2016-10" db="EMBL/GenBank/DDBJ databases">
        <title>Sequence of Gallionella enrichment culture.</title>
        <authorList>
            <person name="Poehlein A."/>
            <person name="Muehling M."/>
            <person name="Daniel R."/>
        </authorList>
    </citation>
    <scope>NUCLEOTIDE SEQUENCE</scope>
</reference>
<feature type="domain" description="Hemerythrin-like" evidence="4">
    <location>
        <begin position="56"/>
        <end position="165"/>
    </location>
</feature>
<dbReference type="PANTHER" id="PTHR37164:SF1">
    <property type="entry name" value="BACTERIOHEMERYTHRIN"/>
    <property type="match status" value="1"/>
</dbReference>
<dbReference type="SUPFAM" id="SSF47188">
    <property type="entry name" value="Hemerythrin-like"/>
    <property type="match status" value="1"/>
</dbReference>
<comment type="similarity">
    <text evidence="1">Belongs to the hemerythrin family.</text>
</comment>
<evidence type="ECO:0000256" key="3">
    <source>
        <dbReference type="ARBA" id="ARBA00023004"/>
    </source>
</evidence>
<evidence type="ECO:0000256" key="2">
    <source>
        <dbReference type="ARBA" id="ARBA00022723"/>
    </source>
</evidence>
<keyword evidence="2" id="KW-0479">Metal-binding</keyword>
<dbReference type="InterPro" id="IPR035938">
    <property type="entry name" value="Hemerythrin-like_sf"/>
</dbReference>
<name>A0A1J5RE78_9ZZZZ</name>
<dbReference type="CDD" id="cd12107">
    <property type="entry name" value="Hemerythrin"/>
    <property type="match status" value="1"/>
</dbReference>
<dbReference type="GO" id="GO:0046872">
    <property type="term" value="F:metal ion binding"/>
    <property type="evidence" value="ECO:0007669"/>
    <property type="project" value="UniProtKB-KW"/>
</dbReference>
<keyword evidence="3" id="KW-0408">Iron</keyword>
<dbReference type="InterPro" id="IPR012827">
    <property type="entry name" value="Hemerythrin_metal-bd"/>
</dbReference>
<dbReference type="PANTHER" id="PTHR37164">
    <property type="entry name" value="BACTERIOHEMERYTHRIN"/>
    <property type="match status" value="1"/>
</dbReference>
<evidence type="ECO:0000256" key="1">
    <source>
        <dbReference type="ARBA" id="ARBA00010587"/>
    </source>
</evidence>
<evidence type="ECO:0000313" key="5">
    <source>
        <dbReference type="EMBL" id="OIQ90311.1"/>
    </source>
</evidence>
<dbReference type="InterPro" id="IPR050669">
    <property type="entry name" value="Hemerythrin"/>
</dbReference>
<dbReference type="Pfam" id="PF01814">
    <property type="entry name" value="Hemerythrin"/>
    <property type="match status" value="1"/>
</dbReference>
<dbReference type="NCBIfam" id="TIGR02481">
    <property type="entry name" value="hemeryth_dom"/>
    <property type="match status" value="1"/>
</dbReference>
<evidence type="ECO:0000259" key="4">
    <source>
        <dbReference type="Pfam" id="PF01814"/>
    </source>
</evidence>
<dbReference type="NCBIfam" id="NF033749">
    <property type="entry name" value="bact_hemeryth"/>
    <property type="match status" value="1"/>
</dbReference>
<proteinExistence type="inferred from homology"/>
<accession>A0A1J5RE78</accession>
<dbReference type="InterPro" id="IPR012312">
    <property type="entry name" value="Hemerythrin-like"/>
</dbReference>
<sequence length="179" mass="20328">MNKIVSTFRRLLGKEPASSPKEALRRLDLHPAPPPAAAPSRKVIEWTDDLTVGNPVLDGQHKKLIAMINTLGQPELSVEELGEVIFGLLEYAAVHFRDEEDYFTEVAPDIVQAHFLSHTVFIAGAYRFVQRFQRGEALALRDTVYEFLCDWLIRHIRNEDSQYYRRSHPAQQSDAASGL</sequence>
<dbReference type="Gene3D" id="1.20.120.50">
    <property type="entry name" value="Hemerythrin-like"/>
    <property type="match status" value="1"/>
</dbReference>